<dbReference type="PROSITE" id="PS00197">
    <property type="entry name" value="2FE2S_FER_1"/>
    <property type="match status" value="1"/>
</dbReference>
<dbReference type="AlphaFoldDB" id="A0A1I0GMU5"/>
<dbReference type="CDD" id="cd00207">
    <property type="entry name" value="fer2"/>
    <property type="match status" value="1"/>
</dbReference>
<keyword evidence="8" id="KW-1185">Reference proteome</keyword>
<dbReference type="InterPro" id="IPR036884">
    <property type="entry name" value="2Fe-2S-bd_dom_sf"/>
</dbReference>
<evidence type="ECO:0000256" key="4">
    <source>
        <dbReference type="ARBA" id="ARBA00023004"/>
    </source>
</evidence>
<dbReference type="Pfam" id="PF00111">
    <property type="entry name" value="Fer2"/>
    <property type="match status" value="1"/>
</dbReference>
<keyword evidence="5" id="KW-0411">Iron-sulfur</keyword>
<dbReference type="InterPro" id="IPR001041">
    <property type="entry name" value="2Fe-2S_ferredoxin-type"/>
</dbReference>
<dbReference type="SUPFAM" id="SSF47741">
    <property type="entry name" value="CO dehydrogenase ISP C-domain like"/>
    <property type="match status" value="1"/>
</dbReference>
<evidence type="ECO:0000313" key="8">
    <source>
        <dbReference type="Proteomes" id="UP000198508"/>
    </source>
</evidence>
<dbReference type="PANTHER" id="PTHR44379:SF8">
    <property type="entry name" value="XANTHINE DEHYDROGENASE IRON-SULFUR-BINDING SUBUNIT XDHC-RELATED"/>
    <property type="match status" value="1"/>
</dbReference>
<reference evidence="8" key="1">
    <citation type="submission" date="2016-10" db="EMBL/GenBank/DDBJ databases">
        <authorList>
            <person name="Varghese N."/>
            <person name="Submissions S."/>
        </authorList>
    </citation>
    <scope>NUCLEOTIDE SEQUENCE [LARGE SCALE GENOMIC DNA]</scope>
    <source>
        <strain evidence="8">NLAE-zl-G277</strain>
    </source>
</reference>
<name>A0A1I0GMU5_9FIRM</name>
<dbReference type="SUPFAM" id="SSF54292">
    <property type="entry name" value="2Fe-2S ferredoxin-like"/>
    <property type="match status" value="1"/>
</dbReference>
<dbReference type="GO" id="GO:0016491">
    <property type="term" value="F:oxidoreductase activity"/>
    <property type="evidence" value="ECO:0007669"/>
    <property type="project" value="UniProtKB-KW"/>
</dbReference>
<dbReference type="InterPro" id="IPR012675">
    <property type="entry name" value="Beta-grasp_dom_sf"/>
</dbReference>
<dbReference type="PANTHER" id="PTHR44379">
    <property type="entry name" value="OXIDOREDUCTASE WITH IRON-SULFUR SUBUNIT"/>
    <property type="match status" value="1"/>
</dbReference>
<keyword evidence="4" id="KW-0408">Iron</keyword>
<dbReference type="Gene3D" id="3.10.20.30">
    <property type="match status" value="1"/>
</dbReference>
<dbReference type="STRING" id="460384.SAMN05216313_11292"/>
<evidence type="ECO:0000256" key="3">
    <source>
        <dbReference type="ARBA" id="ARBA00023002"/>
    </source>
</evidence>
<evidence type="ECO:0000256" key="1">
    <source>
        <dbReference type="ARBA" id="ARBA00022714"/>
    </source>
</evidence>
<dbReference type="RefSeq" id="WP_092364333.1">
    <property type="nucleotide sequence ID" value="NZ_CAKXUV010000010.1"/>
</dbReference>
<dbReference type="GO" id="GO:0051537">
    <property type="term" value="F:2 iron, 2 sulfur cluster binding"/>
    <property type="evidence" value="ECO:0007669"/>
    <property type="project" value="UniProtKB-KW"/>
</dbReference>
<dbReference type="Pfam" id="PF01799">
    <property type="entry name" value="Fer2_2"/>
    <property type="match status" value="1"/>
</dbReference>
<keyword evidence="3" id="KW-0560">Oxidoreductase</keyword>
<dbReference type="EMBL" id="FOIM01000012">
    <property type="protein sequence ID" value="SET72239.1"/>
    <property type="molecule type" value="Genomic_DNA"/>
</dbReference>
<evidence type="ECO:0000256" key="2">
    <source>
        <dbReference type="ARBA" id="ARBA00022723"/>
    </source>
</evidence>
<sequence length="170" mass="18195">MDNQLVHFTLNGKEISVAVEPFEMLADTLRCRLNLTGTKKGCGQGECGACTVILDGDAVNSCMVPTIKADGCRVVTIEGLEENGKLHPIQQAFVDAGAVQCGFCTPGMILSTKALLDKKPDPTKEEIRIALAGNICRCTGYVKIEQAVELAANAIRRNHENQTAEGRYGG</sequence>
<accession>A0A1I0GMU5</accession>
<dbReference type="Gene3D" id="1.10.150.120">
    <property type="entry name" value="[2Fe-2S]-binding domain"/>
    <property type="match status" value="1"/>
</dbReference>
<dbReference type="FunFam" id="1.10.150.120:FF:000003">
    <property type="entry name" value="Carbon monoxide dehydrogenase, small subunit"/>
    <property type="match status" value="1"/>
</dbReference>
<evidence type="ECO:0000313" key="7">
    <source>
        <dbReference type="EMBL" id="SET72239.1"/>
    </source>
</evidence>
<feature type="domain" description="2Fe-2S ferredoxin-type" evidence="6">
    <location>
        <begin position="4"/>
        <end position="80"/>
    </location>
</feature>
<dbReference type="Proteomes" id="UP000198508">
    <property type="component" value="Unassembled WGS sequence"/>
</dbReference>
<keyword evidence="2" id="KW-0479">Metal-binding</keyword>
<protein>
    <submittedName>
        <fullName evidence="7">Carbon-monoxide dehydrogenase small subunit</fullName>
    </submittedName>
</protein>
<dbReference type="InterPro" id="IPR002888">
    <property type="entry name" value="2Fe-2S-bd"/>
</dbReference>
<dbReference type="GeneID" id="93278786"/>
<dbReference type="InterPro" id="IPR036010">
    <property type="entry name" value="2Fe-2S_ferredoxin-like_sf"/>
</dbReference>
<evidence type="ECO:0000259" key="6">
    <source>
        <dbReference type="PROSITE" id="PS51085"/>
    </source>
</evidence>
<proteinExistence type="predicted"/>
<organism evidence="7 8">
    <name type="scientific">Enterocloster lavalensis</name>
    <dbReference type="NCBI Taxonomy" id="460384"/>
    <lineage>
        <taxon>Bacteria</taxon>
        <taxon>Bacillati</taxon>
        <taxon>Bacillota</taxon>
        <taxon>Clostridia</taxon>
        <taxon>Lachnospirales</taxon>
        <taxon>Lachnospiraceae</taxon>
        <taxon>Enterocloster</taxon>
    </lineage>
</organism>
<keyword evidence="1" id="KW-0001">2Fe-2S</keyword>
<dbReference type="GO" id="GO:0046872">
    <property type="term" value="F:metal ion binding"/>
    <property type="evidence" value="ECO:0007669"/>
    <property type="project" value="UniProtKB-KW"/>
</dbReference>
<dbReference type="InterPro" id="IPR006058">
    <property type="entry name" value="2Fe2S_fd_BS"/>
</dbReference>
<dbReference type="InterPro" id="IPR051452">
    <property type="entry name" value="Diverse_Oxidoreductases"/>
</dbReference>
<gene>
    <name evidence="7" type="ORF">SAMN05216313_11292</name>
</gene>
<evidence type="ECO:0000256" key="5">
    <source>
        <dbReference type="ARBA" id="ARBA00023014"/>
    </source>
</evidence>
<dbReference type="PROSITE" id="PS51085">
    <property type="entry name" value="2FE2S_FER_2"/>
    <property type="match status" value="1"/>
</dbReference>